<dbReference type="InterPro" id="IPR020849">
    <property type="entry name" value="Small_GTPase_Ras-type"/>
</dbReference>
<keyword evidence="2" id="KW-0342">GTP-binding</keyword>
<dbReference type="SMART" id="SM00173">
    <property type="entry name" value="RAS"/>
    <property type="match status" value="1"/>
</dbReference>
<dbReference type="Proteomes" id="UP001648503">
    <property type="component" value="Unassembled WGS sequence"/>
</dbReference>
<dbReference type="InterPro" id="IPR001806">
    <property type="entry name" value="Small_GTPase"/>
</dbReference>
<dbReference type="Pfam" id="PF00071">
    <property type="entry name" value="Ras"/>
    <property type="match status" value="1"/>
</dbReference>
<protein>
    <submittedName>
        <fullName evidence="4">Uncharacterized protein</fullName>
    </submittedName>
</protein>
<dbReference type="PRINTS" id="PR00449">
    <property type="entry name" value="RASTRNSFRMNG"/>
</dbReference>
<accession>A0ABQ8FJK0</accession>
<feature type="region of interest" description="Disordered" evidence="3">
    <location>
        <begin position="177"/>
        <end position="200"/>
    </location>
</feature>
<evidence type="ECO:0000313" key="5">
    <source>
        <dbReference type="Proteomes" id="UP001648503"/>
    </source>
</evidence>
<dbReference type="PROSITE" id="PS51419">
    <property type="entry name" value="RAB"/>
    <property type="match status" value="1"/>
</dbReference>
<dbReference type="PROSITE" id="PS51421">
    <property type="entry name" value="RAS"/>
    <property type="match status" value="1"/>
</dbReference>
<dbReference type="SMART" id="SM00174">
    <property type="entry name" value="RHO"/>
    <property type="match status" value="1"/>
</dbReference>
<gene>
    <name evidence="4" type="ORF">BASA50_003080</name>
</gene>
<evidence type="ECO:0000313" key="4">
    <source>
        <dbReference type="EMBL" id="KAH6599383.1"/>
    </source>
</evidence>
<dbReference type="EMBL" id="JAFCIX010000066">
    <property type="protein sequence ID" value="KAH6599383.1"/>
    <property type="molecule type" value="Genomic_DNA"/>
</dbReference>
<dbReference type="Gene3D" id="3.40.50.300">
    <property type="entry name" value="P-loop containing nucleotide triphosphate hydrolases"/>
    <property type="match status" value="1"/>
</dbReference>
<reference evidence="4 5" key="1">
    <citation type="submission" date="2021-02" db="EMBL/GenBank/DDBJ databases">
        <title>Variation within the Batrachochytrium salamandrivorans European outbreak.</title>
        <authorList>
            <person name="Kelly M."/>
            <person name="Pasmans F."/>
            <person name="Shea T.P."/>
            <person name="Munoz J.F."/>
            <person name="Carranza S."/>
            <person name="Cuomo C.A."/>
            <person name="Martel A."/>
        </authorList>
    </citation>
    <scope>NUCLEOTIDE SEQUENCE [LARGE SCALE GENOMIC DNA]</scope>
    <source>
        <strain evidence="4 5">AMFP18/2</strain>
    </source>
</reference>
<dbReference type="SMART" id="SM00175">
    <property type="entry name" value="RAB"/>
    <property type="match status" value="1"/>
</dbReference>
<dbReference type="NCBIfam" id="TIGR00231">
    <property type="entry name" value="small_GTP"/>
    <property type="match status" value="1"/>
</dbReference>
<evidence type="ECO:0000256" key="3">
    <source>
        <dbReference type="SAM" id="MobiDB-lite"/>
    </source>
</evidence>
<dbReference type="SUPFAM" id="SSF52540">
    <property type="entry name" value="P-loop containing nucleoside triphosphate hydrolases"/>
    <property type="match status" value="1"/>
</dbReference>
<evidence type="ECO:0000256" key="1">
    <source>
        <dbReference type="ARBA" id="ARBA00022741"/>
    </source>
</evidence>
<proteinExistence type="predicted"/>
<sequence length="200" mass="22398">MSAKVDTTHAEVHELVVVGSGGVGKSCLTVRFLKDEFTNEYDPTIEENYRKNVTVDKSVCTAYIIDTAGQHEYKALRDQHLKDGKGFLLVFAMNDKSSLEEVKQLREQIMKLKETRKVPFVICANKCDLPADQIEVDIDSVKTFCREVKIPILNTSAKENINVEESFQELVRECRKYSKPADSKGKSSGKSKSKGGCSIL</sequence>
<keyword evidence="1" id="KW-0547">Nucleotide-binding</keyword>
<dbReference type="InterPro" id="IPR005225">
    <property type="entry name" value="Small_GTP-bd"/>
</dbReference>
<organism evidence="4 5">
    <name type="scientific">Batrachochytrium salamandrivorans</name>
    <dbReference type="NCBI Taxonomy" id="1357716"/>
    <lineage>
        <taxon>Eukaryota</taxon>
        <taxon>Fungi</taxon>
        <taxon>Fungi incertae sedis</taxon>
        <taxon>Chytridiomycota</taxon>
        <taxon>Chytridiomycota incertae sedis</taxon>
        <taxon>Chytridiomycetes</taxon>
        <taxon>Rhizophydiales</taxon>
        <taxon>Rhizophydiales incertae sedis</taxon>
        <taxon>Batrachochytrium</taxon>
    </lineage>
</organism>
<name>A0ABQ8FJK0_9FUNG</name>
<comment type="caution">
    <text evidence="4">The sequence shown here is derived from an EMBL/GenBank/DDBJ whole genome shotgun (WGS) entry which is preliminary data.</text>
</comment>
<dbReference type="PANTHER" id="PTHR24070">
    <property type="entry name" value="RAS, DI-RAS, AND RHEB FAMILY MEMBERS OF SMALL GTPASE SUPERFAMILY"/>
    <property type="match status" value="1"/>
</dbReference>
<keyword evidence="5" id="KW-1185">Reference proteome</keyword>
<dbReference type="InterPro" id="IPR027417">
    <property type="entry name" value="P-loop_NTPase"/>
</dbReference>
<evidence type="ECO:0000256" key="2">
    <source>
        <dbReference type="ARBA" id="ARBA00023134"/>
    </source>
</evidence>